<organism evidence="1 2">
    <name type="scientific">Perkinsus olseni</name>
    <name type="common">Perkinsus atlanticus</name>
    <dbReference type="NCBI Taxonomy" id="32597"/>
    <lineage>
        <taxon>Eukaryota</taxon>
        <taxon>Sar</taxon>
        <taxon>Alveolata</taxon>
        <taxon>Perkinsozoa</taxon>
        <taxon>Perkinsea</taxon>
        <taxon>Perkinsida</taxon>
        <taxon>Perkinsidae</taxon>
        <taxon>Perkinsus</taxon>
    </lineage>
</organism>
<evidence type="ECO:0000313" key="2">
    <source>
        <dbReference type="Proteomes" id="UP000553632"/>
    </source>
</evidence>
<dbReference type="Proteomes" id="UP000553632">
    <property type="component" value="Unassembled WGS sequence"/>
</dbReference>
<dbReference type="EMBL" id="JABANO010014479">
    <property type="protein sequence ID" value="KAF4738481.1"/>
    <property type="molecule type" value="Genomic_DNA"/>
</dbReference>
<sequence length="103" mass="11472">YYDNMELTKSYHVLRFGSGSTRQWLELLATMTDSSSERKGAVGPGLKDLLDSLETVEGLVTFDEQLEGVVSEINKDSFKLIMEALAKWVTGRWTPEPSAGVRS</sequence>
<gene>
    <name evidence="1" type="ORF">FOZ63_023782</name>
</gene>
<keyword evidence="2" id="KW-1185">Reference proteome</keyword>
<reference evidence="1 2" key="1">
    <citation type="submission" date="2020-04" db="EMBL/GenBank/DDBJ databases">
        <title>Perkinsus olseni comparative genomics.</title>
        <authorList>
            <person name="Bogema D.R."/>
        </authorList>
    </citation>
    <scope>NUCLEOTIDE SEQUENCE [LARGE SCALE GENOMIC DNA]</scope>
    <source>
        <strain evidence="1 2">ATCC PRA-207</strain>
    </source>
</reference>
<protein>
    <submittedName>
        <fullName evidence="1">Uncharacterized protein</fullName>
    </submittedName>
</protein>
<proteinExistence type="predicted"/>
<name>A0A7J6T0F7_PEROL</name>
<accession>A0A7J6T0F7</accession>
<feature type="non-terminal residue" evidence="1">
    <location>
        <position position="1"/>
    </location>
</feature>
<evidence type="ECO:0000313" key="1">
    <source>
        <dbReference type="EMBL" id="KAF4738481.1"/>
    </source>
</evidence>
<dbReference type="AlphaFoldDB" id="A0A7J6T0F7"/>
<comment type="caution">
    <text evidence="1">The sequence shown here is derived from an EMBL/GenBank/DDBJ whole genome shotgun (WGS) entry which is preliminary data.</text>
</comment>